<dbReference type="Pfam" id="PF00811">
    <property type="entry name" value="Ependymin"/>
    <property type="match status" value="1"/>
</dbReference>
<evidence type="ECO:0008006" key="5">
    <source>
        <dbReference type="Google" id="ProtNLM"/>
    </source>
</evidence>
<dbReference type="PANTHER" id="PTHR10697">
    <property type="entry name" value="MAMMALIAN EPENDYMIN-RELATED PROTEIN 1"/>
    <property type="match status" value="1"/>
</dbReference>
<evidence type="ECO:0000256" key="2">
    <source>
        <dbReference type="SAM" id="SignalP"/>
    </source>
</evidence>
<dbReference type="AlphaFoldDB" id="A0AAD7R8W1"/>
<name>A0AAD7R8W1_9TELE</name>
<gene>
    <name evidence="3" type="ORF">AAFF_G00294880</name>
</gene>
<dbReference type="GO" id="GO:0005509">
    <property type="term" value="F:calcium ion binding"/>
    <property type="evidence" value="ECO:0007669"/>
    <property type="project" value="InterPro"/>
</dbReference>
<accession>A0AAD7R8W1</accession>
<proteinExistence type="inferred from homology"/>
<organism evidence="3 4">
    <name type="scientific">Aldrovandia affinis</name>
    <dbReference type="NCBI Taxonomy" id="143900"/>
    <lineage>
        <taxon>Eukaryota</taxon>
        <taxon>Metazoa</taxon>
        <taxon>Chordata</taxon>
        <taxon>Craniata</taxon>
        <taxon>Vertebrata</taxon>
        <taxon>Euteleostomi</taxon>
        <taxon>Actinopterygii</taxon>
        <taxon>Neopterygii</taxon>
        <taxon>Teleostei</taxon>
        <taxon>Notacanthiformes</taxon>
        <taxon>Halosauridae</taxon>
        <taxon>Aldrovandia</taxon>
    </lineage>
</organism>
<protein>
    <recommendedName>
        <fullName evidence="5">Ependymin</fullName>
    </recommendedName>
</protein>
<comment type="caution">
    <text evidence="3">The sequence shown here is derived from an EMBL/GenBank/DDBJ whole genome shotgun (WGS) entry which is preliminary data.</text>
</comment>
<dbReference type="EMBL" id="JAINUG010000417">
    <property type="protein sequence ID" value="KAJ8372074.1"/>
    <property type="molecule type" value="Genomic_DNA"/>
</dbReference>
<keyword evidence="2" id="KW-0732">Signal</keyword>
<feature type="chain" id="PRO_5042288711" description="Ependymin" evidence="2">
    <location>
        <begin position="20"/>
        <end position="223"/>
    </location>
</feature>
<evidence type="ECO:0000256" key="1">
    <source>
        <dbReference type="ARBA" id="ARBA00010771"/>
    </source>
</evidence>
<feature type="signal peptide" evidence="2">
    <location>
        <begin position="1"/>
        <end position="19"/>
    </location>
</feature>
<evidence type="ECO:0000313" key="4">
    <source>
        <dbReference type="Proteomes" id="UP001221898"/>
    </source>
</evidence>
<keyword evidence="4" id="KW-1185">Reference proteome</keyword>
<dbReference type="GO" id="GO:0007160">
    <property type="term" value="P:cell-matrix adhesion"/>
    <property type="evidence" value="ECO:0007669"/>
    <property type="project" value="InterPro"/>
</dbReference>
<dbReference type="InterPro" id="IPR001299">
    <property type="entry name" value="Ependymin"/>
</dbReference>
<dbReference type="PANTHER" id="PTHR10697:SF5">
    <property type="entry name" value="EPENDYMIN-RELATED"/>
    <property type="match status" value="1"/>
</dbReference>
<dbReference type="GO" id="GO:0005576">
    <property type="term" value="C:extracellular region"/>
    <property type="evidence" value="ECO:0007669"/>
    <property type="project" value="InterPro"/>
</dbReference>
<dbReference type="Proteomes" id="UP001221898">
    <property type="component" value="Unassembled WGS sequence"/>
</dbReference>
<reference evidence="3" key="1">
    <citation type="journal article" date="2023" name="Science">
        <title>Genome structures resolve the early diversification of teleost fishes.</title>
        <authorList>
            <person name="Parey E."/>
            <person name="Louis A."/>
            <person name="Montfort J."/>
            <person name="Bouchez O."/>
            <person name="Roques C."/>
            <person name="Iampietro C."/>
            <person name="Lluch J."/>
            <person name="Castinel A."/>
            <person name="Donnadieu C."/>
            <person name="Desvignes T."/>
            <person name="Floi Bucao C."/>
            <person name="Jouanno E."/>
            <person name="Wen M."/>
            <person name="Mejri S."/>
            <person name="Dirks R."/>
            <person name="Jansen H."/>
            <person name="Henkel C."/>
            <person name="Chen W.J."/>
            <person name="Zahm M."/>
            <person name="Cabau C."/>
            <person name="Klopp C."/>
            <person name="Thompson A.W."/>
            <person name="Robinson-Rechavi M."/>
            <person name="Braasch I."/>
            <person name="Lecointre G."/>
            <person name="Bobe J."/>
            <person name="Postlethwait J.H."/>
            <person name="Berthelot C."/>
            <person name="Roest Crollius H."/>
            <person name="Guiguen Y."/>
        </authorList>
    </citation>
    <scope>NUCLEOTIDE SEQUENCE</scope>
    <source>
        <strain evidence="3">NC1722</strain>
    </source>
</reference>
<dbReference type="GO" id="GO:0005764">
    <property type="term" value="C:lysosome"/>
    <property type="evidence" value="ECO:0007669"/>
    <property type="project" value="TreeGrafter"/>
</dbReference>
<dbReference type="SMART" id="SM00026">
    <property type="entry name" value="EPEND"/>
    <property type="match status" value="1"/>
</dbReference>
<dbReference type="PRINTS" id="PR00317">
    <property type="entry name" value="EPENDYMIN"/>
</dbReference>
<sequence>MRVSVLAFICLCLALHTGAHTPPCRPALPLAGGFSVLQLNENIWGIFGKYNYDAAGERLRFFEIGTHTNQTLQVDILMLFKEGTMYEINWKNLSCKKEALGTAFQPAEIPLNARHLGQLTIGMASSPGQSLVANSWGGQVKELQVKYITSVTEPGCLPVSNLYHTKETGWMIASFNSHTVMEDLEVFSPPAFCQTAELTNRTSNFITVFSKDHSTYGLNLSFD</sequence>
<evidence type="ECO:0000313" key="3">
    <source>
        <dbReference type="EMBL" id="KAJ8372074.1"/>
    </source>
</evidence>
<comment type="similarity">
    <text evidence="1">Belongs to the ependymin family.</text>
</comment>